<sequence>MIQVQKDKEKHMEMETRAESKSRANNDGSVRPPNPYLEQQEVDVLYHLGLSTDKDPLPARFGDVRFVCMGGSATRMKRFAEFIAQRLGFSDHNGALLTDLCSTDRYNMYKIGCVLAVNHGMGMPSISILLHELIKLVHYAGCKDVVFIRMGTSGGLGLQPGTVVITDTVVNEMFEPAYKLAVLGKIISRPTKLSQELASELLAAHDPGADYAVVTGNTMSTSDFYEGQARIDGAICEHTLEDKMVYLQAAYDAGVRNIEMEASCLAAMCGAAQIKGAVVCVTLLDRLLGDQVTMTEEEHDKWEQRPQELIARFFLNRLRRDALN</sequence>
<evidence type="ECO:0000256" key="2">
    <source>
        <dbReference type="PIRSR" id="PIRSR610059-50"/>
    </source>
</evidence>
<accession>A0A8B7XPB6</accession>
<feature type="binding site" evidence="2">
    <location>
        <position position="230"/>
    </location>
    <ligand>
        <name>substrate</name>
    </ligand>
</feature>
<evidence type="ECO:0000256" key="1">
    <source>
        <dbReference type="ARBA" id="ARBA00010456"/>
    </source>
</evidence>
<feature type="domain" description="Nucleoside phosphorylase" evidence="4">
    <location>
        <begin position="66"/>
        <end position="313"/>
    </location>
</feature>
<dbReference type="PANTHER" id="PTHR43691">
    <property type="entry name" value="URIDINE PHOSPHORYLASE"/>
    <property type="match status" value="1"/>
</dbReference>
<dbReference type="Gene3D" id="3.40.50.1580">
    <property type="entry name" value="Nucleoside phosphorylase domain"/>
    <property type="match status" value="1"/>
</dbReference>
<dbReference type="GO" id="GO:0006218">
    <property type="term" value="P:uridine catabolic process"/>
    <property type="evidence" value="ECO:0007669"/>
    <property type="project" value="TreeGrafter"/>
</dbReference>
<comment type="similarity">
    <text evidence="1">Belongs to the PNP/UDP phosphorylase family.</text>
</comment>
<name>A0A8B7XPB6_ACAPL</name>
<dbReference type="CDD" id="cd17763">
    <property type="entry name" value="UP_hUPP-like"/>
    <property type="match status" value="1"/>
</dbReference>
<dbReference type="GO" id="GO:0005829">
    <property type="term" value="C:cytosol"/>
    <property type="evidence" value="ECO:0007669"/>
    <property type="project" value="TreeGrafter"/>
</dbReference>
<dbReference type="SUPFAM" id="SSF53167">
    <property type="entry name" value="Purine and uridine phosphorylases"/>
    <property type="match status" value="1"/>
</dbReference>
<feature type="region of interest" description="Disordered" evidence="3">
    <location>
        <begin position="1"/>
        <end position="34"/>
    </location>
</feature>
<keyword evidence="5" id="KW-1185">Reference proteome</keyword>
<feature type="binding site" evidence="2">
    <location>
        <position position="228"/>
    </location>
    <ligand>
        <name>substrate</name>
    </ligand>
</feature>
<feature type="binding site" evidence="2">
    <location>
        <begin position="149"/>
        <end position="152"/>
    </location>
    <ligand>
        <name>phosphate</name>
        <dbReference type="ChEBI" id="CHEBI:43474"/>
    </ligand>
</feature>
<dbReference type="Proteomes" id="UP000694845">
    <property type="component" value="Unplaced"/>
</dbReference>
<dbReference type="InterPro" id="IPR035994">
    <property type="entry name" value="Nucleoside_phosphorylase_sf"/>
</dbReference>
<dbReference type="PANTHER" id="PTHR43691:SF11">
    <property type="entry name" value="FI09636P-RELATED"/>
    <property type="match status" value="1"/>
</dbReference>
<dbReference type="GeneID" id="110974976"/>
<dbReference type="KEGG" id="aplc:110974976"/>
<evidence type="ECO:0000259" key="4">
    <source>
        <dbReference type="Pfam" id="PF01048"/>
    </source>
</evidence>
<dbReference type="AlphaFoldDB" id="A0A8B7XPB6"/>
<reference evidence="6" key="1">
    <citation type="submission" date="2025-08" db="UniProtKB">
        <authorList>
            <consortium name="RefSeq"/>
        </authorList>
    </citation>
    <scope>IDENTIFICATION</scope>
</reference>
<evidence type="ECO:0000313" key="5">
    <source>
        <dbReference type="Proteomes" id="UP000694845"/>
    </source>
</evidence>
<feature type="binding site" evidence="2">
    <location>
        <position position="105"/>
    </location>
    <ligand>
        <name>phosphate</name>
        <dbReference type="ChEBI" id="CHEBI:43474"/>
    </ligand>
</feature>
<dbReference type="InterPro" id="IPR000845">
    <property type="entry name" value="Nucleoside_phosphorylase_d"/>
</dbReference>
<evidence type="ECO:0000313" key="6">
    <source>
        <dbReference type="RefSeq" id="XP_022082664.1"/>
    </source>
</evidence>
<dbReference type="GO" id="GO:0004850">
    <property type="term" value="F:uridine phosphorylase activity"/>
    <property type="evidence" value="ECO:0007669"/>
    <property type="project" value="InterPro"/>
</dbReference>
<evidence type="ECO:0000256" key="3">
    <source>
        <dbReference type="SAM" id="MobiDB-lite"/>
    </source>
</evidence>
<organism evidence="5 6">
    <name type="scientific">Acanthaster planci</name>
    <name type="common">Crown-of-thorns starfish</name>
    <dbReference type="NCBI Taxonomy" id="133434"/>
    <lineage>
        <taxon>Eukaryota</taxon>
        <taxon>Metazoa</taxon>
        <taxon>Echinodermata</taxon>
        <taxon>Eleutherozoa</taxon>
        <taxon>Asterozoa</taxon>
        <taxon>Asteroidea</taxon>
        <taxon>Valvatacea</taxon>
        <taxon>Valvatida</taxon>
        <taxon>Acanthasteridae</taxon>
        <taxon>Acanthaster</taxon>
    </lineage>
</organism>
<dbReference type="NCBIfam" id="TIGR01719">
    <property type="entry name" value="euk_UDPppase"/>
    <property type="match status" value="1"/>
</dbReference>
<dbReference type="GO" id="GO:0009166">
    <property type="term" value="P:nucleotide catabolic process"/>
    <property type="evidence" value="ECO:0007669"/>
    <property type="project" value="InterPro"/>
</dbReference>
<proteinExistence type="inferred from homology"/>
<dbReference type="InterPro" id="IPR010059">
    <property type="entry name" value="Uridine_phosphorylase_euk"/>
</dbReference>
<dbReference type="RefSeq" id="XP_022082664.1">
    <property type="nucleotide sequence ID" value="XM_022226972.1"/>
</dbReference>
<protein>
    <submittedName>
        <fullName evidence="6">Uridine phosphorylase 1-like isoform X1</fullName>
    </submittedName>
</protein>
<dbReference type="OrthoDB" id="204058at2759"/>
<dbReference type="Pfam" id="PF01048">
    <property type="entry name" value="PNP_UDP_1"/>
    <property type="match status" value="1"/>
</dbReference>
<feature type="compositionally biased region" description="Basic and acidic residues" evidence="3">
    <location>
        <begin position="1"/>
        <end position="24"/>
    </location>
</feature>
<gene>
    <name evidence="6" type="primary">LOC110974976</name>
</gene>